<keyword evidence="3" id="KW-1185">Reference proteome</keyword>
<protein>
    <submittedName>
        <fullName evidence="2">Uncharacterized protein</fullName>
    </submittedName>
</protein>
<gene>
    <name evidence="2" type="ORF">HYH02_008133</name>
</gene>
<evidence type="ECO:0000313" key="3">
    <source>
        <dbReference type="Proteomes" id="UP000613740"/>
    </source>
</evidence>
<dbReference type="Proteomes" id="UP000613740">
    <property type="component" value="Unassembled WGS sequence"/>
</dbReference>
<feature type="transmembrane region" description="Helical" evidence="1">
    <location>
        <begin position="169"/>
        <end position="191"/>
    </location>
</feature>
<keyword evidence="1" id="KW-0812">Transmembrane</keyword>
<accession>A0A836B4F4</accession>
<name>A0A836B4F4_9CHLO</name>
<keyword evidence="1" id="KW-1133">Transmembrane helix</keyword>
<dbReference type="EMBL" id="JAEHOD010000024">
    <property type="protein sequence ID" value="KAG2446979.1"/>
    <property type="molecule type" value="Genomic_DNA"/>
</dbReference>
<dbReference type="OrthoDB" id="535523at2759"/>
<feature type="transmembrane region" description="Helical" evidence="1">
    <location>
        <begin position="211"/>
        <end position="232"/>
    </location>
</feature>
<comment type="caution">
    <text evidence="2">The sequence shown here is derived from an EMBL/GenBank/DDBJ whole genome shotgun (WGS) entry which is preliminary data.</text>
</comment>
<feature type="transmembrane region" description="Helical" evidence="1">
    <location>
        <begin position="253"/>
        <end position="274"/>
    </location>
</feature>
<evidence type="ECO:0000313" key="2">
    <source>
        <dbReference type="EMBL" id="KAG2446979.1"/>
    </source>
</evidence>
<keyword evidence="1" id="KW-0472">Membrane</keyword>
<sequence>MQFDPSKSNIPLEYNFSQPLEVSPAPANRPEGAADGVMDAGPYVEFDPLGPHPADTYWKGPAPDGSFTLPNAVAQRTRLTPLRVPEAGAGGGGGSNNPLARLMSPFPREEYYAVEMDLHYARELPRWVWQDGRVVFRPGFLTAPIDPDVPAYWLHRGIARFTLGRSDMAVQAVVGAAYLAVLAAVSAALYAVQPQLLAAVAVSWARSTLTLTKWAVLLGLAAVDRVYLYWVFLAGKTLDQLLAKHAPPVRTFMWANAALWAAYLAISPSGSSLLPGVLA</sequence>
<reference evidence="2" key="1">
    <citation type="journal article" date="2020" name="bioRxiv">
        <title>Comparative genomics of Chlamydomonas.</title>
        <authorList>
            <person name="Craig R.J."/>
            <person name="Hasan A.R."/>
            <person name="Ness R.W."/>
            <person name="Keightley P.D."/>
        </authorList>
    </citation>
    <scope>NUCLEOTIDE SEQUENCE</scope>
    <source>
        <strain evidence="2">CCAP 11/173</strain>
    </source>
</reference>
<dbReference type="AlphaFoldDB" id="A0A836B4F4"/>
<evidence type="ECO:0000256" key="1">
    <source>
        <dbReference type="SAM" id="Phobius"/>
    </source>
</evidence>
<proteinExistence type="predicted"/>
<organism evidence="2 3">
    <name type="scientific">Chlamydomonas schloesseri</name>
    <dbReference type="NCBI Taxonomy" id="2026947"/>
    <lineage>
        <taxon>Eukaryota</taxon>
        <taxon>Viridiplantae</taxon>
        <taxon>Chlorophyta</taxon>
        <taxon>core chlorophytes</taxon>
        <taxon>Chlorophyceae</taxon>
        <taxon>CS clade</taxon>
        <taxon>Chlamydomonadales</taxon>
        <taxon>Chlamydomonadaceae</taxon>
        <taxon>Chlamydomonas</taxon>
    </lineage>
</organism>